<feature type="coiled-coil region" evidence="6">
    <location>
        <begin position="672"/>
        <end position="801"/>
    </location>
</feature>
<name>A0A7M7NNC8_STRPU</name>
<reference evidence="12" key="1">
    <citation type="submission" date="2015-02" db="EMBL/GenBank/DDBJ databases">
        <title>Genome sequencing for Strongylocentrotus purpuratus.</title>
        <authorList>
            <person name="Murali S."/>
            <person name="Liu Y."/>
            <person name="Vee V."/>
            <person name="English A."/>
            <person name="Wang M."/>
            <person name="Skinner E."/>
            <person name="Han Y."/>
            <person name="Muzny D.M."/>
            <person name="Worley K.C."/>
            <person name="Gibbs R.A."/>
        </authorList>
    </citation>
    <scope>NUCLEOTIDE SEQUENCE</scope>
</reference>
<feature type="coiled-coil region" evidence="6">
    <location>
        <begin position="218"/>
        <end position="263"/>
    </location>
</feature>
<evidence type="ECO:0000256" key="6">
    <source>
        <dbReference type="SAM" id="Coils"/>
    </source>
</evidence>
<evidence type="ECO:0000256" key="1">
    <source>
        <dbReference type="ARBA" id="ARBA00004123"/>
    </source>
</evidence>
<dbReference type="KEGG" id="spu:577828"/>
<feature type="compositionally biased region" description="Acidic residues" evidence="7">
    <location>
        <begin position="1926"/>
        <end position="1938"/>
    </location>
</feature>
<feature type="compositionally biased region" description="Low complexity" evidence="7">
    <location>
        <begin position="1772"/>
        <end position="1806"/>
    </location>
</feature>
<dbReference type="GeneID" id="577828"/>
<feature type="domain" description="Nucleoprotein TPR/MLP1-2" evidence="8">
    <location>
        <begin position="1063"/>
        <end position="1190"/>
    </location>
</feature>
<dbReference type="Pfam" id="PF07926">
    <property type="entry name" value="TPR_MLP1_2"/>
    <property type="match status" value="1"/>
</dbReference>
<dbReference type="PANTHER" id="PTHR18898:SF2">
    <property type="entry name" value="NUCLEOPROTEIN TPR"/>
    <property type="match status" value="1"/>
</dbReference>
<feature type="compositionally biased region" description="Basic and acidic residues" evidence="7">
    <location>
        <begin position="1022"/>
        <end position="1050"/>
    </location>
</feature>
<feature type="region of interest" description="Disordered" evidence="7">
    <location>
        <begin position="2272"/>
        <end position="2459"/>
    </location>
</feature>
<feature type="domain" description="NUA/TPR/MLP1-2-like" evidence="10">
    <location>
        <begin position="480"/>
        <end position="577"/>
    </location>
</feature>
<dbReference type="RefSeq" id="XP_030839081.1">
    <property type="nucleotide sequence ID" value="XM_030983221.1"/>
</dbReference>
<feature type="compositionally biased region" description="Polar residues" evidence="7">
    <location>
        <begin position="1691"/>
        <end position="1709"/>
    </location>
</feature>
<dbReference type="OrthoDB" id="343070at2759"/>
<dbReference type="FunCoup" id="A0A7M7NNC8">
    <property type="interactions" value="189"/>
</dbReference>
<dbReference type="GO" id="GO:1901673">
    <property type="term" value="P:regulation of mitotic spindle assembly"/>
    <property type="evidence" value="ECO:0000318"/>
    <property type="project" value="GO_Central"/>
</dbReference>
<feature type="coiled-coil region" evidence="6">
    <location>
        <begin position="46"/>
        <end position="178"/>
    </location>
</feature>
<feature type="coiled-coil region" evidence="6">
    <location>
        <begin position="841"/>
        <end position="921"/>
    </location>
</feature>
<feature type="compositionally biased region" description="Pro residues" evidence="7">
    <location>
        <begin position="2141"/>
        <end position="2154"/>
    </location>
</feature>
<organism evidence="11 12">
    <name type="scientific">Strongylocentrotus purpuratus</name>
    <name type="common">Purple sea urchin</name>
    <dbReference type="NCBI Taxonomy" id="7668"/>
    <lineage>
        <taxon>Eukaryota</taxon>
        <taxon>Metazoa</taxon>
        <taxon>Echinodermata</taxon>
        <taxon>Eleutherozoa</taxon>
        <taxon>Echinozoa</taxon>
        <taxon>Echinoidea</taxon>
        <taxon>Euechinoidea</taxon>
        <taxon>Echinacea</taxon>
        <taxon>Camarodonta</taxon>
        <taxon>Echinidea</taxon>
        <taxon>Strongylocentrotidae</taxon>
        <taxon>Strongylocentrotus</taxon>
    </lineage>
</organism>
<dbReference type="Gene3D" id="1.10.287.1490">
    <property type="match status" value="1"/>
</dbReference>
<feature type="compositionally biased region" description="Low complexity" evidence="7">
    <location>
        <begin position="1839"/>
        <end position="1849"/>
    </location>
</feature>
<dbReference type="Proteomes" id="UP000007110">
    <property type="component" value="Unassembled WGS sequence"/>
</dbReference>
<feature type="compositionally biased region" description="Polar residues" evidence="7">
    <location>
        <begin position="656"/>
        <end position="668"/>
    </location>
</feature>
<evidence type="ECO:0000259" key="10">
    <source>
        <dbReference type="Pfam" id="PF25785"/>
    </source>
</evidence>
<proteinExistence type="inferred from homology"/>
<dbReference type="Pfam" id="PF25785">
    <property type="entry name" value="TPR"/>
    <property type="match status" value="1"/>
</dbReference>
<dbReference type="CTD" id="7175"/>
<feature type="coiled-coil region" evidence="6">
    <location>
        <begin position="1218"/>
        <end position="1370"/>
    </location>
</feature>
<dbReference type="PANTHER" id="PTHR18898">
    <property type="entry name" value="NUCLEOPROTEIN TPR-RELATED"/>
    <property type="match status" value="1"/>
</dbReference>
<comment type="similarity">
    <text evidence="2">Belongs to the TPR family.</text>
</comment>
<evidence type="ECO:0000313" key="12">
    <source>
        <dbReference type="Proteomes" id="UP000007110"/>
    </source>
</evidence>
<evidence type="ECO:0000256" key="7">
    <source>
        <dbReference type="SAM" id="MobiDB-lite"/>
    </source>
</evidence>
<comment type="subcellular location">
    <subcellularLocation>
        <location evidence="1">Nucleus</location>
    </subcellularLocation>
</comment>
<keyword evidence="4 6" id="KW-0175">Coiled coil</keyword>
<feature type="compositionally biased region" description="Low complexity" evidence="7">
    <location>
        <begin position="1906"/>
        <end position="1918"/>
    </location>
</feature>
<feature type="compositionally biased region" description="Acidic residues" evidence="7">
    <location>
        <begin position="2006"/>
        <end position="2111"/>
    </location>
</feature>
<evidence type="ECO:0000256" key="5">
    <source>
        <dbReference type="ARBA" id="ARBA00023242"/>
    </source>
</evidence>
<feature type="region of interest" description="Disordered" evidence="7">
    <location>
        <begin position="630"/>
        <end position="668"/>
    </location>
</feature>
<accession>A0A7M7NNC8</accession>
<feature type="region of interest" description="Disordered" evidence="7">
    <location>
        <begin position="326"/>
        <end position="347"/>
    </location>
</feature>
<evidence type="ECO:0000259" key="9">
    <source>
        <dbReference type="Pfam" id="PF25481"/>
    </source>
</evidence>
<feature type="compositionally biased region" description="Basic and acidic residues" evidence="7">
    <location>
        <begin position="330"/>
        <end position="347"/>
    </location>
</feature>
<dbReference type="InterPro" id="IPR057577">
    <property type="entry name" value="Nucleoprot-TPR/MLP1_dom"/>
</dbReference>
<feature type="compositionally biased region" description="Polar residues" evidence="7">
    <location>
        <begin position="2316"/>
        <end position="2327"/>
    </location>
</feature>
<dbReference type="GO" id="GO:0006606">
    <property type="term" value="P:protein import into nucleus"/>
    <property type="evidence" value="ECO:0007669"/>
    <property type="project" value="InterPro"/>
</dbReference>
<dbReference type="GO" id="GO:0006406">
    <property type="term" value="P:mRNA export from nucleus"/>
    <property type="evidence" value="ECO:0000318"/>
    <property type="project" value="GO_Central"/>
</dbReference>
<evidence type="ECO:0000256" key="2">
    <source>
        <dbReference type="ARBA" id="ARBA00005274"/>
    </source>
</evidence>
<feature type="compositionally biased region" description="Polar residues" evidence="7">
    <location>
        <begin position="2402"/>
        <end position="2415"/>
    </location>
</feature>
<dbReference type="OMA" id="HAQQNYE"/>
<dbReference type="InterPro" id="IPR057974">
    <property type="entry name" value="NUA/TPR/MLP1-2-like_dom"/>
</dbReference>
<protein>
    <recommendedName>
        <fullName evidence="3">Nucleoprotein TPR</fullName>
    </recommendedName>
</protein>
<evidence type="ECO:0000256" key="4">
    <source>
        <dbReference type="ARBA" id="ARBA00023054"/>
    </source>
</evidence>
<feature type="compositionally biased region" description="Polar residues" evidence="7">
    <location>
        <begin position="2279"/>
        <end position="2289"/>
    </location>
</feature>
<evidence type="ECO:0000259" key="8">
    <source>
        <dbReference type="Pfam" id="PF07926"/>
    </source>
</evidence>
<evidence type="ECO:0000256" key="3">
    <source>
        <dbReference type="ARBA" id="ARBA00019789"/>
    </source>
</evidence>
<feature type="compositionally biased region" description="Basic and acidic residues" evidence="7">
    <location>
        <begin position="1863"/>
        <end position="1876"/>
    </location>
</feature>
<feature type="coiled-coil region" evidence="6">
    <location>
        <begin position="552"/>
        <end position="605"/>
    </location>
</feature>
<keyword evidence="5" id="KW-0539">Nucleus</keyword>
<feature type="compositionally biased region" description="Polar residues" evidence="7">
    <location>
        <begin position="1943"/>
        <end position="1954"/>
    </location>
</feature>
<dbReference type="EnsemblMetazoa" id="XM_030983221">
    <property type="protein sequence ID" value="XP_030839081"/>
    <property type="gene ID" value="LOC577828"/>
</dbReference>
<feature type="region of interest" description="Disordered" evidence="7">
    <location>
        <begin position="1492"/>
        <end position="1513"/>
    </location>
</feature>
<feature type="region of interest" description="Disordered" evidence="7">
    <location>
        <begin position="1752"/>
        <end position="2188"/>
    </location>
</feature>
<evidence type="ECO:0000313" key="11">
    <source>
        <dbReference type="EnsemblMetazoa" id="XP_030839081"/>
    </source>
</evidence>
<dbReference type="GO" id="GO:0005643">
    <property type="term" value="C:nuclear pore"/>
    <property type="evidence" value="ECO:0000318"/>
    <property type="project" value="GO_Central"/>
</dbReference>
<feature type="domain" description="Nucleoprotein TPR/MPL1" evidence="9">
    <location>
        <begin position="178"/>
        <end position="256"/>
    </location>
</feature>
<feature type="compositionally biased region" description="Polar residues" evidence="7">
    <location>
        <begin position="1654"/>
        <end position="1672"/>
    </location>
</feature>
<dbReference type="SUPFAM" id="SSF57997">
    <property type="entry name" value="Tropomyosin"/>
    <property type="match status" value="1"/>
</dbReference>
<feature type="compositionally biased region" description="Low complexity" evidence="7">
    <location>
        <begin position="2155"/>
        <end position="2164"/>
    </location>
</feature>
<keyword evidence="12" id="KW-1185">Reference proteome</keyword>
<feature type="compositionally biased region" description="Acidic residues" evidence="7">
    <location>
        <begin position="1888"/>
        <end position="1897"/>
    </location>
</feature>
<dbReference type="Pfam" id="PF25481">
    <property type="entry name" value="Nucleoprot-TPR"/>
    <property type="match status" value="1"/>
</dbReference>
<dbReference type="GO" id="GO:0034399">
    <property type="term" value="C:nuclear periphery"/>
    <property type="evidence" value="ECO:0007669"/>
    <property type="project" value="UniProtKB-ARBA"/>
</dbReference>
<feature type="region of interest" description="Disordered" evidence="7">
    <location>
        <begin position="1022"/>
        <end position="1051"/>
    </location>
</feature>
<feature type="region of interest" description="Disordered" evidence="7">
    <location>
        <begin position="1654"/>
        <end position="1709"/>
    </location>
</feature>
<reference evidence="11" key="2">
    <citation type="submission" date="2021-01" db="UniProtKB">
        <authorList>
            <consortium name="EnsemblMetazoa"/>
        </authorList>
    </citation>
    <scope>IDENTIFICATION</scope>
</reference>
<sequence length="2459" mass="275717">MAGDSEKFKELNAVLSAEELNSLPDEGKSKIEKLLASNTTSLNTLKTSNERLKINSEQRYEQLEKQLIAAHKKLETESTQFQDAKKKVEDFESQLQAAKLELEEFKGQTEGTASSYQELARVSQQLEADKQDLVQVVERKTKQLDQLQNEWDSMSQKLATANGSRTQLQMRVDELENEDVSWKYREKRLQQEIQGLTSQSGYLQTELEKKTSEVLTLRKDKSNQILQLQSQLNDKSDECKHALDASENLRKVTQEQAKRIEELSGQVKEGLNVISQNEEQFQAEVQAQNKLANLYKRAGDEGDSRVKELITAVEELRGLLKQATEATNEMETRTKEQESSHAVKEKEMNDKIAKLQRELEDANDLLAAARKRGVAPMSDEELSNLCPTAAAASSFIKSGMTLTEIYSQYVRTSDELMMEKQENQRLNMYMDQILVEIEEKAPVLQKQREDYEQALGTVSQLSSKLEAAMLEGEQLRINVDDSDRRVSHLGRENIRLKQKNTDLGQQVRVLVREVSEARGGPIQAPDQMDVSSSDISSSSQVISDTLVSFRSVEELQQQNERLLGVVRDLSEKQEKEESETLQSKTAELKKQLEESIEELDGMRSARSRQTEMVESIVRQRDMYRVLLAQTGASPPPLPTSPFTTPTQKSLHKKSPLVTTASQKSPGLLLPSNQETKVALDTLQTEFDTYRKEKGENERMLNEQLEKFRQELSDFRVQNTKLSSQLDFSSERYNVLQSNVDGYKKEISALADKNQKFSSQVVTLQQTASSVTQDLLAAQEKLNKAEVETKNLRDENGLLKEVEIRLSQEKESMLREHKNQGLLLTNLNQIQNNLERSDFESKTRMTNQLEGMERELSLVRRRLDGETDQHQNALKSWMGKVQDLQRQLNSELTSHQRTRNDLAKMRNDLQNVRQQAATTDAQLVAAQVKLESSIKEKDDAITALEQTDGGVTTVSETELKEVNNKLRMSENQIKILREQMKKLQEQRAHYQSISKSVEQNMKEQNEASETFKTTMEKRLQEVTQEHDDLSKEVSELRKDRAEKESENKELHVAVQTQTAELRRNLANLQEELKEALARQKEAEAKELTARQDSQTQAKVAKEMQDKYEREFLLHAADMKQLVTVKEQLASHNSKMSQTEEVAKKAQAALDSSEASWTEQLRIQKAELEQHAQRSKELEGQNQMLHQQLEALGSKMLKQSSHAQDFANTSISLREEDKSSDQLLEVIKFLRREKELAESQFELAQTETLRFRHKSEHLQNQLEQAQKSLSGERERAQILVQTTAQHQDLMKKVQSLNVVTDSNRLLREEKERVEQQLQQLKAKVSELEGAILPLQEQTRTITAQRDALAAEKVALSNEVNRWKQRTNQLIEKSNRTDPEEYKKLLAERDQNKKLLSERSEEIMRHKADVSRVNSQLGQLRTENSKLNMTISSTQTERTVAENKLKAEIASVKASFAAKQDDLVNKDKTINQVKKIGRRYKAQYEEVKGQLDKLQEEVDKEKTATPQPDPETEAKVKSLEEEVTRLKEQNTQLKSAEESAKAFQTQLTEKEEHIERSKKLMQNVRQKINNLSADKEKSTAENNRLKSQMDELRGEISAISGLMNQQERSQATQKTEYEGRIQELQRELEDSRQTLQRALEEQQHQEQVREMQPLIDQSDQTLLSQPGTSGTSDRQSTSREEAPPTANIRPMASPASSVGQSKGTSSQSTAKVTASIRPIAVTRIQTGVNFITTMTTPTTMVTPMATVMPQTVEAPVADQGSEQEDSNDQPFQQDTPVAPIAPATPIQAVQPTQQTPPTAQTAPTQQTAPMAVAERRTTDQEPQGQESHRDDDTGPSGGQTGGSSLSPGSAASKRPRDDPTEGDTTTSEREGLPPNEKRQRVAPQPQVSRDEPEEEKEDEKDEKTEQTKTETTTTTTTTTHTNAVHDVETEATQEVEAETQFEIETAATQEVESQPVTETRVLEVSPTEQQATEERQDEETGEKKLDDVVIVVDSDEDTGGLDSGQDQGDQQDEDADGDLEGEEEEEDDEDDDEVDDDEEEFEGDIGEEDGEEDDAFEEAQGEEVDVEYDEDEEVEEEMDDDEEEEEEEMEDTGEDNGENMEDDIVEIIDDDDQGAEVASEMDTHSSDQQSEVPQPMEAQQILRVPPPQLRVVPPEPTPTSSSQESTTHVPHLQRHSMRTERLGSHGRLPPFSLLPSGGGIPFEDVNDDGQVPSTPTLFVPHRGTDGFAEAINSPLLPVRFHFEGDSRSPAQGLAQLATQGDLGMDDTRINLMVGEDEASGRSVPTTPLQTTAPGHPWDRPSQMSLLASGISPSEGLLEASQSVPATRTSITPPPSGGDEPDTEPGQTKPGFDQAGSSGGGQPESGAAGEDKAGPSSGDAAGAEGSSGTGTEGDARPKPKRIVWSDGSSHAPSQTQSGGPNPEQRPRNVAHRGGGARGRLLLQRSNVAYRGRGRGGPRMQQWK</sequence>
<dbReference type="InParanoid" id="A0A7M7NNC8"/>
<dbReference type="InterPro" id="IPR012929">
    <property type="entry name" value="Nucleoprot-TPR/MLP1-2_dom"/>
</dbReference>
<dbReference type="GO" id="GO:0017056">
    <property type="term" value="F:structural constituent of nuclear pore"/>
    <property type="evidence" value="ECO:0000318"/>
    <property type="project" value="GO_Central"/>
</dbReference>